<feature type="non-terminal residue" evidence="10">
    <location>
        <position position="1"/>
    </location>
</feature>
<keyword evidence="4 7" id="KW-0862">Zinc</keyword>
<dbReference type="Gene3D" id="3.40.390.10">
    <property type="entry name" value="Collagenase (Catalytic Domain)"/>
    <property type="match status" value="1"/>
</dbReference>
<keyword evidence="11" id="KW-1185">Reference proteome</keyword>
<dbReference type="InterPro" id="IPR021190">
    <property type="entry name" value="Pept_M10A"/>
</dbReference>
<keyword evidence="5" id="KW-0482">Metalloprotease</keyword>
<dbReference type="GO" id="GO:0008270">
    <property type="term" value="F:zinc ion binding"/>
    <property type="evidence" value="ECO:0007669"/>
    <property type="project" value="InterPro"/>
</dbReference>
<feature type="active site" evidence="6">
    <location>
        <position position="14"/>
    </location>
</feature>
<comment type="cofactor">
    <cofactor evidence="7">
        <name>Zn(2+)</name>
        <dbReference type="ChEBI" id="CHEBI:29105"/>
    </cofactor>
    <text evidence="7">Binds 2 Zn(2+) ions per subunit.</text>
</comment>
<accession>A0A3S3NGT3</accession>
<feature type="binding site" evidence="7">
    <location>
        <position position="13"/>
    </location>
    <ligand>
        <name>Zn(2+)</name>
        <dbReference type="ChEBI" id="CHEBI:29105"/>
        <label>2</label>
        <note>catalytic</note>
    </ligand>
</feature>
<name>A0A3S3NGT3_9ACAR</name>
<dbReference type="AlphaFoldDB" id="A0A3S3NGT3"/>
<organism evidence="10 11">
    <name type="scientific">Dinothrombium tinctorium</name>
    <dbReference type="NCBI Taxonomy" id="1965070"/>
    <lineage>
        <taxon>Eukaryota</taxon>
        <taxon>Metazoa</taxon>
        <taxon>Ecdysozoa</taxon>
        <taxon>Arthropoda</taxon>
        <taxon>Chelicerata</taxon>
        <taxon>Arachnida</taxon>
        <taxon>Acari</taxon>
        <taxon>Acariformes</taxon>
        <taxon>Trombidiformes</taxon>
        <taxon>Prostigmata</taxon>
        <taxon>Anystina</taxon>
        <taxon>Parasitengona</taxon>
        <taxon>Trombidioidea</taxon>
        <taxon>Trombidiidae</taxon>
        <taxon>Dinothrombium</taxon>
    </lineage>
</organism>
<dbReference type="GO" id="GO:0004222">
    <property type="term" value="F:metalloendopeptidase activity"/>
    <property type="evidence" value="ECO:0007669"/>
    <property type="project" value="InterPro"/>
</dbReference>
<keyword evidence="1" id="KW-0645">Protease</keyword>
<sequence length="117" mass="13643">GKIFKNLNEVALHEFGHMLGLSHSNSSGSIMNPYYKYRRDPQLSDYDIEQIQKLYGSKKKNSSEPNKPTVTDLPDVSSTLATRYPTLRTYQNQRKNAYNPYMINQNRVYSPRLPREQ</sequence>
<feature type="compositionally biased region" description="Polar residues" evidence="8">
    <location>
        <begin position="88"/>
        <end position="108"/>
    </location>
</feature>
<evidence type="ECO:0000313" key="11">
    <source>
        <dbReference type="Proteomes" id="UP000285301"/>
    </source>
</evidence>
<dbReference type="PANTHER" id="PTHR10201">
    <property type="entry name" value="MATRIX METALLOPROTEINASE"/>
    <property type="match status" value="1"/>
</dbReference>
<comment type="caution">
    <text evidence="10">The sequence shown here is derived from an EMBL/GenBank/DDBJ whole genome shotgun (WGS) entry which is preliminary data.</text>
</comment>
<dbReference type="PANTHER" id="PTHR10201:SF323">
    <property type="entry name" value="MATRIX METALLOPROTEINASE-21"/>
    <property type="match status" value="1"/>
</dbReference>
<dbReference type="InterPro" id="IPR001818">
    <property type="entry name" value="Pept_M10_metallopeptidase"/>
</dbReference>
<feature type="binding site" evidence="7">
    <location>
        <position position="17"/>
    </location>
    <ligand>
        <name>Zn(2+)</name>
        <dbReference type="ChEBI" id="CHEBI:29105"/>
        <label>2</label>
        <note>catalytic</note>
    </ligand>
</feature>
<feature type="domain" description="Peptidase M10 metallopeptidase" evidence="9">
    <location>
        <begin position="6"/>
        <end position="56"/>
    </location>
</feature>
<evidence type="ECO:0000256" key="5">
    <source>
        <dbReference type="ARBA" id="ARBA00023049"/>
    </source>
</evidence>
<proteinExistence type="predicted"/>
<dbReference type="GO" id="GO:0030198">
    <property type="term" value="P:extracellular matrix organization"/>
    <property type="evidence" value="ECO:0007669"/>
    <property type="project" value="TreeGrafter"/>
</dbReference>
<evidence type="ECO:0000256" key="8">
    <source>
        <dbReference type="SAM" id="MobiDB-lite"/>
    </source>
</evidence>
<feature type="binding site" evidence="7">
    <location>
        <position position="23"/>
    </location>
    <ligand>
        <name>Zn(2+)</name>
        <dbReference type="ChEBI" id="CHEBI:29105"/>
        <label>2</label>
        <note>catalytic</note>
    </ligand>
</feature>
<dbReference type="Proteomes" id="UP000285301">
    <property type="component" value="Unassembled WGS sequence"/>
</dbReference>
<dbReference type="PRINTS" id="PR00138">
    <property type="entry name" value="MATRIXIN"/>
</dbReference>
<evidence type="ECO:0000256" key="2">
    <source>
        <dbReference type="ARBA" id="ARBA00022723"/>
    </source>
</evidence>
<dbReference type="EMBL" id="NCKU01017607">
    <property type="protein sequence ID" value="RWR98960.1"/>
    <property type="molecule type" value="Genomic_DNA"/>
</dbReference>
<dbReference type="InterPro" id="IPR024079">
    <property type="entry name" value="MetalloPept_cat_dom_sf"/>
</dbReference>
<evidence type="ECO:0000256" key="1">
    <source>
        <dbReference type="ARBA" id="ARBA00022670"/>
    </source>
</evidence>
<feature type="binding site" evidence="7">
    <location>
        <position position="31"/>
    </location>
    <ligand>
        <name>Zn(2+)</name>
        <dbReference type="ChEBI" id="CHEBI:29105"/>
        <label>2</label>
        <note>catalytic</note>
    </ligand>
</feature>
<dbReference type="GO" id="GO:0006508">
    <property type="term" value="P:proteolysis"/>
    <property type="evidence" value="ECO:0007669"/>
    <property type="project" value="UniProtKB-KW"/>
</dbReference>
<dbReference type="Pfam" id="PF00413">
    <property type="entry name" value="Peptidase_M10"/>
    <property type="match status" value="1"/>
</dbReference>
<evidence type="ECO:0000259" key="9">
    <source>
        <dbReference type="Pfam" id="PF00413"/>
    </source>
</evidence>
<dbReference type="GO" id="GO:0031012">
    <property type="term" value="C:extracellular matrix"/>
    <property type="evidence" value="ECO:0007669"/>
    <property type="project" value="InterPro"/>
</dbReference>
<dbReference type="SUPFAM" id="SSF55486">
    <property type="entry name" value="Metalloproteases ('zincins'), catalytic domain"/>
    <property type="match status" value="1"/>
</dbReference>
<evidence type="ECO:0000256" key="3">
    <source>
        <dbReference type="ARBA" id="ARBA00022801"/>
    </source>
</evidence>
<keyword evidence="3" id="KW-0378">Hydrolase</keyword>
<reference evidence="10 11" key="1">
    <citation type="journal article" date="2018" name="Gigascience">
        <title>Genomes of trombidid mites reveal novel predicted allergens and laterally-transferred genes associated with secondary metabolism.</title>
        <authorList>
            <person name="Dong X."/>
            <person name="Chaisiri K."/>
            <person name="Xia D."/>
            <person name="Armstrong S.D."/>
            <person name="Fang Y."/>
            <person name="Donnelly M.J."/>
            <person name="Kadowaki T."/>
            <person name="McGarry J.W."/>
            <person name="Darby A.C."/>
            <person name="Makepeace B.L."/>
        </authorList>
    </citation>
    <scope>NUCLEOTIDE SEQUENCE [LARGE SCALE GENOMIC DNA]</scope>
    <source>
        <strain evidence="10">UoL-WK</strain>
    </source>
</reference>
<dbReference type="STRING" id="1965070.A0A3S3NGT3"/>
<dbReference type="GO" id="GO:0030574">
    <property type="term" value="P:collagen catabolic process"/>
    <property type="evidence" value="ECO:0007669"/>
    <property type="project" value="TreeGrafter"/>
</dbReference>
<feature type="region of interest" description="Disordered" evidence="8">
    <location>
        <begin position="55"/>
        <end position="117"/>
    </location>
</feature>
<evidence type="ECO:0000256" key="4">
    <source>
        <dbReference type="ARBA" id="ARBA00022833"/>
    </source>
</evidence>
<evidence type="ECO:0000313" key="10">
    <source>
        <dbReference type="EMBL" id="RWR98960.1"/>
    </source>
</evidence>
<evidence type="ECO:0000256" key="6">
    <source>
        <dbReference type="PIRSR" id="PIRSR621190-1"/>
    </source>
</evidence>
<protein>
    <submittedName>
        <fullName evidence="10">MT-MMP1-like protein</fullName>
    </submittedName>
</protein>
<keyword evidence="2 7" id="KW-0479">Metal-binding</keyword>
<evidence type="ECO:0000256" key="7">
    <source>
        <dbReference type="PIRSR" id="PIRSR621190-2"/>
    </source>
</evidence>
<dbReference type="OrthoDB" id="406838at2759"/>
<gene>
    <name evidence="10" type="ORF">B4U79_19232</name>
</gene>